<evidence type="ECO:0000256" key="1">
    <source>
        <dbReference type="SAM" id="MobiDB-lite"/>
    </source>
</evidence>
<dbReference type="AlphaFoldDB" id="A0A084WIB6"/>
<dbReference type="EMBL" id="KE525347">
    <property type="protein sequence ID" value="KFB49960.1"/>
    <property type="molecule type" value="Genomic_DNA"/>
</dbReference>
<feature type="region of interest" description="Disordered" evidence="1">
    <location>
        <begin position="1"/>
        <end position="48"/>
    </location>
</feature>
<keyword evidence="4" id="KW-1185">Reference proteome</keyword>
<dbReference type="EnsemblMetazoa" id="ASIC017997-RA">
    <property type="protein sequence ID" value="ASIC017997-PA"/>
    <property type="gene ID" value="ASIC017997"/>
</dbReference>
<organism evidence="2">
    <name type="scientific">Anopheles sinensis</name>
    <name type="common">Mosquito</name>
    <dbReference type="NCBI Taxonomy" id="74873"/>
    <lineage>
        <taxon>Eukaryota</taxon>
        <taxon>Metazoa</taxon>
        <taxon>Ecdysozoa</taxon>
        <taxon>Arthropoda</taxon>
        <taxon>Hexapoda</taxon>
        <taxon>Insecta</taxon>
        <taxon>Pterygota</taxon>
        <taxon>Neoptera</taxon>
        <taxon>Endopterygota</taxon>
        <taxon>Diptera</taxon>
        <taxon>Nematocera</taxon>
        <taxon>Culicoidea</taxon>
        <taxon>Culicidae</taxon>
        <taxon>Anophelinae</taxon>
        <taxon>Anopheles</taxon>
    </lineage>
</organism>
<evidence type="ECO:0000313" key="2">
    <source>
        <dbReference type="EMBL" id="KFB49960.1"/>
    </source>
</evidence>
<reference evidence="2 4" key="1">
    <citation type="journal article" date="2014" name="BMC Genomics">
        <title>Genome sequence of Anopheles sinensis provides insight into genetics basis of mosquito competence for malaria parasites.</title>
        <authorList>
            <person name="Zhou D."/>
            <person name="Zhang D."/>
            <person name="Ding G."/>
            <person name="Shi L."/>
            <person name="Hou Q."/>
            <person name="Ye Y."/>
            <person name="Xu Y."/>
            <person name="Zhou H."/>
            <person name="Xiong C."/>
            <person name="Li S."/>
            <person name="Yu J."/>
            <person name="Hong S."/>
            <person name="Yu X."/>
            <person name="Zou P."/>
            <person name="Chen C."/>
            <person name="Chang X."/>
            <person name="Wang W."/>
            <person name="Lv Y."/>
            <person name="Sun Y."/>
            <person name="Ma L."/>
            <person name="Shen B."/>
            <person name="Zhu C."/>
        </authorList>
    </citation>
    <scope>NUCLEOTIDE SEQUENCE [LARGE SCALE GENOMIC DNA]</scope>
</reference>
<reference evidence="3" key="2">
    <citation type="submission" date="2020-05" db="UniProtKB">
        <authorList>
            <consortium name="EnsemblMetazoa"/>
        </authorList>
    </citation>
    <scope>IDENTIFICATION</scope>
</reference>
<sequence>MVRHARGDSSIELNSVQSRELQPAIQRAASRGPNRYRGGESSSTYRRHFHVVVRPSPLPSALCEQEESE</sequence>
<protein>
    <submittedName>
        <fullName evidence="2 3">Zinc-binding alcohol dehydrogenase domain-containing protein 2</fullName>
    </submittedName>
</protein>
<dbReference type="VEuPathDB" id="VectorBase:ASIC017997"/>
<name>A0A084WIB6_ANOSI</name>
<dbReference type="EMBL" id="ATLV01023926">
    <property type="status" value="NOT_ANNOTATED_CDS"/>
    <property type="molecule type" value="Genomic_DNA"/>
</dbReference>
<proteinExistence type="predicted"/>
<feature type="compositionally biased region" description="Polar residues" evidence="1">
    <location>
        <begin position="11"/>
        <end position="20"/>
    </location>
</feature>
<evidence type="ECO:0000313" key="3">
    <source>
        <dbReference type="EnsemblMetazoa" id="ASIC017997-PA"/>
    </source>
</evidence>
<accession>A0A084WIB6</accession>
<evidence type="ECO:0000313" key="4">
    <source>
        <dbReference type="Proteomes" id="UP000030765"/>
    </source>
</evidence>
<dbReference type="Proteomes" id="UP000030765">
    <property type="component" value="Unassembled WGS sequence"/>
</dbReference>
<gene>
    <name evidence="2" type="ORF">ZHAS_00017997</name>
</gene>